<sequence length="461" mass="50255">MPREVDTFLTTVPPGKGRALRPDRTTGPAVEALIAAVAEGRADLPGFWRTVEERGTPLVERIDATDQCAVTFLWRGGNELADVILFADKAADADSYECNRMERIPGTDVWHLTYRMRADWRSSYAIAPVPADPSAASPGPLEEMAAIRRRRSLARAEPADRPAIARWFDAMAHAVPDPRARERLDASWSVVSLPDAPPELWRDAGAGAPGTVEEHSFTSAILGNTRTVWIHEPARRPADGGPWPVLVLLDGEQWAGIPVFPLLDALIERGDIPPMVSILVSAVDFPTRTRELACHDPFVAFLDEELLPWASEGRRLTSDPEHTIIAGQSLGGLTALYAAHTAAHRFGRAISQSGSFWWPAPVGADGETERLTRLLAQADRLPGRVHLSVGVHEWRLLEPTRRLRDTLAQRGAAFDYVEYNGGHDRACWRAGLPDGIVALTGGGARSRTVPAGDGAARTRHA</sequence>
<dbReference type="Gene3D" id="2.60.40.10">
    <property type="entry name" value="Immunoglobulins"/>
    <property type="match status" value="1"/>
</dbReference>
<dbReference type="Pfam" id="PF11806">
    <property type="entry name" value="Enterochelin_N"/>
    <property type="match status" value="1"/>
</dbReference>
<evidence type="ECO:0000256" key="3">
    <source>
        <dbReference type="ARBA" id="ARBA00022801"/>
    </source>
</evidence>
<dbReference type="AlphaFoldDB" id="A0A1T4R0Z0"/>
<evidence type="ECO:0000259" key="5">
    <source>
        <dbReference type="Pfam" id="PF11806"/>
    </source>
</evidence>
<comment type="subcellular location">
    <subcellularLocation>
        <location evidence="1">Cytoplasm</location>
    </subcellularLocation>
</comment>
<reference evidence="6 7" key="1">
    <citation type="submission" date="2017-02" db="EMBL/GenBank/DDBJ databases">
        <authorList>
            <person name="Peterson S.W."/>
        </authorList>
    </citation>
    <scope>NUCLEOTIDE SEQUENCE [LARGE SCALE GENOMIC DNA]</scope>
    <source>
        <strain evidence="6 7">DSM 45154</strain>
    </source>
</reference>
<keyword evidence="2" id="KW-0963">Cytoplasm</keyword>
<evidence type="ECO:0000256" key="4">
    <source>
        <dbReference type="ARBA" id="ARBA00024201"/>
    </source>
</evidence>
<dbReference type="EMBL" id="FUWS01000006">
    <property type="protein sequence ID" value="SKA09722.1"/>
    <property type="molecule type" value="Genomic_DNA"/>
</dbReference>
<evidence type="ECO:0000256" key="2">
    <source>
        <dbReference type="ARBA" id="ARBA00022490"/>
    </source>
</evidence>
<dbReference type="InterPro" id="IPR021764">
    <property type="entry name" value="Enterochelin_esterase_N"/>
</dbReference>
<protein>
    <submittedName>
        <fullName evidence="6">Enterochelin esterase</fullName>
    </submittedName>
</protein>
<dbReference type="GO" id="GO:0008849">
    <property type="term" value="F:enterochelin esterase activity"/>
    <property type="evidence" value="ECO:0007669"/>
    <property type="project" value="InterPro"/>
</dbReference>
<dbReference type="InterPro" id="IPR029058">
    <property type="entry name" value="AB_hydrolase_fold"/>
</dbReference>
<dbReference type="OrthoDB" id="9775130at2"/>
<dbReference type="Proteomes" id="UP000190637">
    <property type="component" value="Unassembled WGS sequence"/>
</dbReference>
<dbReference type="InterPro" id="IPR000801">
    <property type="entry name" value="Esterase-like"/>
</dbReference>
<dbReference type="GO" id="GO:0005737">
    <property type="term" value="C:cytoplasm"/>
    <property type="evidence" value="ECO:0007669"/>
    <property type="project" value="UniProtKB-SubCell"/>
</dbReference>
<accession>A0A1T4R0Z0</accession>
<dbReference type="SUPFAM" id="SSF81296">
    <property type="entry name" value="E set domains"/>
    <property type="match status" value="1"/>
</dbReference>
<dbReference type="PANTHER" id="PTHR48098:SF3">
    <property type="entry name" value="IRON(III) ENTEROBACTIN ESTERASE"/>
    <property type="match status" value="1"/>
</dbReference>
<dbReference type="STRING" id="1122192.SAMN02745673_02428"/>
<keyword evidence="7" id="KW-1185">Reference proteome</keyword>
<evidence type="ECO:0000313" key="7">
    <source>
        <dbReference type="Proteomes" id="UP000190637"/>
    </source>
</evidence>
<feature type="domain" description="Enterochelin esterase N-terminal" evidence="5">
    <location>
        <begin position="69"/>
        <end position="201"/>
    </location>
</feature>
<proteinExistence type="inferred from homology"/>
<evidence type="ECO:0000313" key="6">
    <source>
        <dbReference type="EMBL" id="SKA09722.1"/>
    </source>
</evidence>
<dbReference type="GO" id="GO:0005506">
    <property type="term" value="F:iron ion binding"/>
    <property type="evidence" value="ECO:0007669"/>
    <property type="project" value="InterPro"/>
</dbReference>
<dbReference type="PANTHER" id="PTHR48098">
    <property type="entry name" value="ENTEROCHELIN ESTERASE-RELATED"/>
    <property type="match status" value="1"/>
</dbReference>
<dbReference type="Gene3D" id="3.40.50.1820">
    <property type="entry name" value="alpha/beta hydrolase"/>
    <property type="match status" value="1"/>
</dbReference>
<dbReference type="NCBIfam" id="NF007758">
    <property type="entry name" value="PRK10439.1"/>
    <property type="match status" value="1"/>
</dbReference>
<gene>
    <name evidence="6" type="ORF">SAMN02745673_02428</name>
</gene>
<dbReference type="SUPFAM" id="SSF53474">
    <property type="entry name" value="alpha/beta-Hydrolases"/>
    <property type="match status" value="1"/>
</dbReference>
<dbReference type="Pfam" id="PF00756">
    <property type="entry name" value="Esterase"/>
    <property type="match status" value="1"/>
</dbReference>
<dbReference type="InterPro" id="IPR014756">
    <property type="entry name" value="Ig_E-set"/>
</dbReference>
<name>A0A1T4R0Z0_9ACTN</name>
<keyword evidence="3" id="KW-0378">Hydrolase</keyword>
<dbReference type="InterPro" id="IPR050583">
    <property type="entry name" value="Mycobacterial_A85_antigen"/>
</dbReference>
<dbReference type="GO" id="GO:0005975">
    <property type="term" value="P:carbohydrate metabolic process"/>
    <property type="evidence" value="ECO:0007669"/>
    <property type="project" value="UniProtKB-ARBA"/>
</dbReference>
<dbReference type="GO" id="GO:0006826">
    <property type="term" value="P:iron ion transport"/>
    <property type="evidence" value="ECO:0007669"/>
    <property type="project" value="InterPro"/>
</dbReference>
<organism evidence="6 7">
    <name type="scientific">Marinactinospora thermotolerans DSM 45154</name>
    <dbReference type="NCBI Taxonomy" id="1122192"/>
    <lineage>
        <taxon>Bacteria</taxon>
        <taxon>Bacillati</taxon>
        <taxon>Actinomycetota</taxon>
        <taxon>Actinomycetes</taxon>
        <taxon>Streptosporangiales</taxon>
        <taxon>Nocardiopsidaceae</taxon>
        <taxon>Marinactinospora</taxon>
    </lineage>
</organism>
<evidence type="ECO:0000256" key="1">
    <source>
        <dbReference type="ARBA" id="ARBA00004496"/>
    </source>
</evidence>
<comment type="similarity">
    <text evidence="4">Belongs to the Fes family.</text>
</comment>
<dbReference type="RefSeq" id="WP_078761767.1">
    <property type="nucleotide sequence ID" value="NZ_FUWS01000006.1"/>
</dbReference>
<dbReference type="InterPro" id="IPR013783">
    <property type="entry name" value="Ig-like_fold"/>
</dbReference>